<feature type="compositionally biased region" description="Polar residues" evidence="1">
    <location>
        <begin position="125"/>
        <end position="152"/>
    </location>
</feature>
<protein>
    <submittedName>
        <fullName evidence="2">Uncharacterized protein</fullName>
    </submittedName>
</protein>
<evidence type="ECO:0000313" key="2">
    <source>
        <dbReference type="EMBL" id="TFK89590.1"/>
    </source>
</evidence>
<reference evidence="2 3" key="1">
    <citation type="journal article" date="2019" name="Nat. Ecol. Evol.">
        <title>Megaphylogeny resolves global patterns of mushroom evolution.</title>
        <authorList>
            <person name="Varga T."/>
            <person name="Krizsan K."/>
            <person name="Foldi C."/>
            <person name="Dima B."/>
            <person name="Sanchez-Garcia M."/>
            <person name="Sanchez-Ramirez S."/>
            <person name="Szollosi G.J."/>
            <person name="Szarkandi J.G."/>
            <person name="Papp V."/>
            <person name="Albert L."/>
            <person name="Andreopoulos W."/>
            <person name="Angelini C."/>
            <person name="Antonin V."/>
            <person name="Barry K.W."/>
            <person name="Bougher N.L."/>
            <person name="Buchanan P."/>
            <person name="Buyck B."/>
            <person name="Bense V."/>
            <person name="Catcheside P."/>
            <person name="Chovatia M."/>
            <person name="Cooper J."/>
            <person name="Damon W."/>
            <person name="Desjardin D."/>
            <person name="Finy P."/>
            <person name="Geml J."/>
            <person name="Haridas S."/>
            <person name="Hughes K."/>
            <person name="Justo A."/>
            <person name="Karasinski D."/>
            <person name="Kautmanova I."/>
            <person name="Kiss B."/>
            <person name="Kocsube S."/>
            <person name="Kotiranta H."/>
            <person name="LaButti K.M."/>
            <person name="Lechner B.E."/>
            <person name="Liimatainen K."/>
            <person name="Lipzen A."/>
            <person name="Lukacs Z."/>
            <person name="Mihaltcheva S."/>
            <person name="Morgado L.N."/>
            <person name="Niskanen T."/>
            <person name="Noordeloos M.E."/>
            <person name="Ohm R.A."/>
            <person name="Ortiz-Santana B."/>
            <person name="Ovrebo C."/>
            <person name="Racz N."/>
            <person name="Riley R."/>
            <person name="Savchenko A."/>
            <person name="Shiryaev A."/>
            <person name="Soop K."/>
            <person name="Spirin V."/>
            <person name="Szebenyi C."/>
            <person name="Tomsovsky M."/>
            <person name="Tulloss R.E."/>
            <person name="Uehling J."/>
            <person name="Grigoriev I.V."/>
            <person name="Vagvolgyi C."/>
            <person name="Papp T."/>
            <person name="Martin F.M."/>
            <person name="Miettinen O."/>
            <person name="Hibbett D.S."/>
            <person name="Nagy L.G."/>
        </authorList>
    </citation>
    <scope>NUCLEOTIDE SEQUENCE [LARGE SCALE GENOMIC DNA]</scope>
    <source>
        <strain evidence="2 3">HHB13444</strain>
    </source>
</reference>
<sequence length="168" mass="17884">MSLLAVQRPDGPTGINLFLRSNPDAPSEAISSLTGQSSSQMLTNSRSDILDIIRLSQQPGSLVPQRSSFEGEQPGFTVGPRLLGGEDEVLPRKLHIDRSRQSHRGEEHALSSACRTSGGRDSADPNVSSPRYVARTTQPLGAGSDTTMTMRSGSELADGCPPPPPYSQ</sequence>
<accession>A0A5C3PMY1</accession>
<dbReference type="EMBL" id="ML211071">
    <property type="protein sequence ID" value="TFK89590.1"/>
    <property type="molecule type" value="Genomic_DNA"/>
</dbReference>
<evidence type="ECO:0000256" key="1">
    <source>
        <dbReference type="SAM" id="MobiDB-lite"/>
    </source>
</evidence>
<dbReference type="Proteomes" id="UP000308197">
    <property type="component" value="Unassembled WGS sequence"/>
</dbReference>
<dbReference type="AlphaFoldDB" id="A0A5C3PMY1"/>
<proteinExistence type="predicted"/>
<dbReference type="InParanoid" id="A0A5C3PMY1"/>
<gene>
    <name evidence="2" type="ORF">K466DRAFT_584453</name>
</gene>
<feature type="compositionally biased region" description="Basic and acidic residues" evidence="1">
    <location>
        <begin position="89"/>
        <end position="109"/>
    </location>
</feature>
<name>A0A5C3PMY1_9APHY</name>
<organism evidence="2 3">
    <name type="scientific">Polyporus arcularius HHB13444</name>
    <dbReference type="NCBI Taxonomy" id="1314778"/>
    <lineage>
        <taxon>Eukaryota</taxon>
        <taxon>Fungi</taxon>
        <taxon>Dikarya</taxon>
        <taxon>Basidiomycota</taxon>
        <taxon>Agaricomycotina</taxon>
        <taxon>Agaricomycetes</taxon>
        <taxon>Polyporales</taxon>
        <taxon>Polyporaceae</taxon>
        <taxon>Polyporus</taxon>
    </lineage>
</organism>
<evidence type="ECO:0000313" key="3">
    <source>
        <dbReference type="Proteomes" id="UP000308197"/>
    </source>
</evidence>
<keyword evidence="3" id="KW-1185">Reference proteome</keyword>
<feature type="region of interest" description="Disordered" evidence="1">
    <location>
        <begin position="62"/>
        <end position="168"/>
    </location>
</feature>